<dbReference type="InterPro" id="IPR013324">
    <property type="entry name" value="RNA_pol_sigma_r3/r4-like"/>
</dbReference>
<dbReference type="Pfam" id="PF08281">
    <property type="entry name" value="Sigma70_r4_2"/>
    <property type="match status" value="1"/>
</dbReference>
<evidence type="ECO:0000259" key="5">
    <source>
        <dbReference type="Pfam" id="PF04542"/>
    </source>
</evidence>
<evidence type="ECO:0000256" key="2">
    <source>
        <dbReference type="ARBA" id="ARBA00023015"/>
    </source>
</evidence>
<accession>A0A6P1VSL8</accession>
<dbReference type="InterPro" id="IPR014327">
    <property type="entry name" value="RNA_pol_sigma70_bacteroid"/>
</dbReference>
<dbReference type="Gene3D" id="1.10.1740.10">
    <property type="match status" value="1"/>
</dbReference>
<dbReference type="CDD" id="cd06171">
    <property type="entry name" value="Sigma70_r4"/>
    <property type="match status" value="1"/>
</dbReference>
<dbReference type="GO" id="GO:0006352">
    <property type="term" value="P:DNA-templated transcription initiation"/>
    <property type="evidence" value="ECO:0007669"/>
    <property type="project" value="InterPro"/>
</dbReference>
<dbReference type="SUPFAM" id="SSF88659">
    <property type="entry name" value="Sigma3 and sigma4 domains of RNA polymerase sigma factors"/>
    <property type="match status" value="1"/>
</dbReference>
<dbReference type="KEGG" id="senf:GJR95_12000"/>
<dbReference type="Proteomes" id="UP000464577">
    <property type="component" value="Chromosome"/>
</dbReference>
<dbReference type="InterPro" id="IPR014284">
    <property type="entry name" value="RNA_pol_sigma-70_dom"/>
</dbReference>
<dbReference type="SUPFAM" id="SSF88946">
    <property type="entry name" value="Sigma2 domain of RNA polymerase sigma factors"/>
    <property type="match status" value="1"/>
</dbReference>
<dbReference type="AlphaFoldDB" id="A0A6P1VSL8"/>
<dbReference type="PANTHER" id="PTHR43133:SF46">
    <property type="entry name" value="RNA POLYMERASE SIGMA-70 FACTOR ECF SUBFAMILY"/>
    <property type="match status" value="1"/>
</dbReference>
<proteinExistence type="inferred from homology"/>
<protein>
    <submittedName>
        <fullName evidence="7">RNA polymerase sigma-70 factor</fullName>
    </submittedName>
</protein>
<sequence>MADIYLDSLGNQPSPRDSPKSGMSSIETLVTDDERLLRSTFKDDPQKGCALLFTRYYVNLCNHAVRFVHSNEIAEDIVSEVFTSFWQNKIYEQITTSYRAYLYKCIRHRSYNYLKWQLNRTTSLETEHLSMISQSLSPDEVLQFSELHQRVELIIQKLPPQCRRAYLLKRVEGKKYDEIADELQISSKAVEALVSRALARLRNELKGDWFLGALLFFYI</sequence>
<dbReference type="Gene3D" id="1.10.10.10">
    <property type="entry name" value="Winged helix-like DNA-binding domain superfamily/Winged helix DNA-binding domain"/>
    <property type="match status" value="1"/>
</dbReference>
<dbReference type="Pfam" id="PF04542">
    <property type="entry name" value="Sigma70_r2"/>
    <property type="match status" value="1"/>
</dbReference>
<dbReference type="PANTHER" id="PTHR43133">
    <property type="entry name" value="RNA POLYMERASE ECF-TYPE SIGMA FACTO"/>
    <property type="match status" value="1"/>
</dbReference>
<dbReference type="InterPro" id="IPR013249">
    <property type="entry name" value="RNA_pol_sigma70_r4_t2"/>
</dbReference>
<keyword evidence="3" id="KW-0731">Sigma factor</keyword>
<evidence type="ECO:0000256" key="1">
    <source>
        <dbReference type="ARBA" id="ARBA00010641"/>
    </source>
</evidence>
<feature type="domain" description="RNA polymerase sigma factor 70 region 4 type 2" evidence="6">
    <location>
        <begin position="149"/>
        <end position="201"/>
    </location>
</feature>
<dbReference type="GO" id="GO:0003677">
    <property type="term" value="F:DNA binding"/>
    <property type="evidence" value="ECO:0007669"/>
    <property type="project" value="InterPro"/>
</dbReference>
<dbReference type="InterPro" id="IPR039425">
    <property type="entry name" value="RNA_pol_sigma-70-like"/>
</dbReference>
<dbReference type="InterPro" id="IPR013325">
    <property type="entry name" value="RNA_pol_sigma_r2"/>
</dbReference>
<keyword evidence="8" id="KW-1185">Reference proteome</keyword>
<keyword evidence="2" id="KW-0805">Transcription regulation</keyword>
<dbReference type="InterPro" id="IPR007627">
    <property type="entry name" value="RNA_pol_sigma70_r2"/>
</dbReference>
<reference evidence="7 8" key="1">
    <citation type="submission" date="2019-11" db="EMBL/GenBank/DDBJ databases">
        <title>Spirosoma endbachense sp. nov., isolated from a natural salt meadow.</title>
        <authorList>
            <person name="Rojas J."/>
            <person name="Ambika Manirajan B."/>
            <person name="Ratering S."/>
            <person name="Suarez C."/>
            <person name="Geissler-Plaum R."/>
            <person name="Schnell S."/>
        </authorList>
    </citation>
    <scope>NUCLEOTIDE SEQUENCE [LARGE SCALE GENOMIC DNA]</scope>
    <source>
        <strain evidence="7 8">I-24</strain>
    </source>
</reference>
<evidence type="ECO:0000313" key="7">
    <source>
        <dbReference type="EMBL" id="QHV95685.1"/>
    </source>
</evidence>
<dbReference type="EMBL" id="CP045997">
    <property type="protein sequence ID" value="QHV95685.1"/>
    <property type="molecule type" value="Genomic_DNA"/>
</dbReference>
<organism evidence="7 8">
    <name type="scientific">Spirosoma endbachense</name>
    <dbReference type="NCBI Taxonomy" id="2666025"/>
    <lineage>
        <taxon>Bacteria</taxon>
        <taxon>Pseudomonadati</taxon>
        <taxon>Bacteroidota</taxon>
        <taxon>Cytophagia</taxon>
        <taxon>Cytophagales</taxon>
        <taxon>Cytophagaceae</taxon>
        <taxon>Spirosoma</taxon>
    </lineage>
</organism>
<dbReference type="RefSeq" id="WP_162386095.1">
    <property type="nucleotide sequence ID" value="NZ_CP045997.1"/>
</dbReference>
<dbReference type="GO" id="GO:0016987">
    <property type="term" value="F:sigma factor activity"/>
    <property type="evidence" value="ECO:0007669"/>
    <property type="project" value="UniProtKB-KW"/>
</dbReference>
<evidence type="ECO:0000259" key="6">
    <source>
        <dbReference type="Pfam" id="PF08281"/>
    </source>
</evidence>
<evidence type="ECO:0000313" key="8">
    <source>
        <dbReference type="Proteomes" id="UP000464577"/>
    </source>
</evidence>
<gene>
    <name evidence="7" type="ORF">GJR95_12000</name>
</gene>
<evidence type="ECO:0000256" key="4">
    <source>
        <dbReference type="ARBA" id="ARBA00023163"/>
    </source>
</evidence>
<dbReference type="InterPro" id="IPR036388">
    <property type="entry name" value="WH-like_DNA-bd_sf"/>
</dbReference>
<keyword evidence="4" id="KW-0804">Transcription</keyword>
<dbReference type="NCBIfam" id="TIGR02937">
    <property type="entry name" value="sigma70-ECF"/>
    <property type="match status" value="1"/>
</dbReference>
<dbReference type="NCBIfam" id="TIGR02985">
    <property type="entry name" value="Sig70_bacteroi1"/>
    <property type="match status" value="1"/>
</dbReference>
<comment type="similarity">
    <text evidence="1">Belongs to the sigma-70 factor family. ECF subfamily.</text>
</comment>
<evidence type="ECO:0000256" key="3">
    <source>
        <dbReference type="ARBA" id="ARBA00023082"/>
    </source>
</evidence>
<name>A0A6P1VSL8_9BACT</name>
<feature type="domain" description="RNA polymerase sigma-70 region 2" evidence="5">
    <location>
        <begin position="52"/>
        <end position="115"/>
    </location>
</feature>